<dbReference type="Proteomes" id="UP000237347">
    <property type="component" value="Unassembled WGS sequence"/>
</dbReference>
<accession>A0AAW0LUS5</accession>
<evidence type="ECO:0000256" key="3">
    <source>
        <dbReference type="ARBA" id="ARBA00022737"/>
    </source>
</evidence>
<evidence type="ECO:0000313" key="6">
    <source>
        <dbReference type="Proteomes" id="UP000237347"/>
    </source>
</evidence>
<reference evidence="5 6" key="1">
    <citation type="journal article" date="2018" name="Sci. Data">
        <title>The draft genome sequence of cork oak.</title>
        <authorList>
            <person name="Ramos A.M."/>
            <person name="Usie A."/>
            <person name="Barbosa P."/>
            <person name="Barros P.M."/>
            <person name="Capote T."/>
            <person name="Chaves I."/>
            <person name="Simoes F."/>
            <person name="Abreu I."/>
            <person name="Carrasquinho I."/>
            <person name="Faro C."/>
            <person name="Guimaraes J.B."/>
            <person name="Mendonca D."/>
            <person name="Nobrega F."/>
            <person name="Rodrigues L."/>
            <person name="Saibo N.J.M."/>
            <person name="Varela M.C."/>
            <person name="Egas C."/>
            <person name="Matos J."/>
            <person name="Miguel C.M."/>
            <person name="Oliveira M.M."/>
            <person name="Ricardo C.P."/>
            <person name="Goncalves S."/>
        </authorList>
    </citation>
    <scope>NUCLEOTIDE SEQUENCE [LARGE SCALE GENOMIC DNA]</scope>
    <source>
        <strain evidence="6">cv. HL8</strain>
    </source>
</reference>
<evidence type="ECO:0000313" key="5">
    <source>
        <dbReference type="EMBL" id="KAK7854801.1"/>
    </source>
</evidence>
<evidence type="ECO:0000256" key="1">
    <source>
        <dbReference type="ARBA" id="ARBA00022448"/>
    </source>
</evidence>
<keyword evidence="4" id="KW-0812">Transmembrane</keyword>
<comment type="caution">
    <text evidence="5">The sequence shown here is derived from an EMBL/GenBank/DDBJ whole genome shotgun (WGS) entry which is preliminary data.</text>
</comment>
<dbReference type="GO" id="GO:0005198">
    <property type="term" value="F:structural molecule activity"/>
    <property type="evidence" value="ECO:0007669"/>
    <property type="project" value="TreeGrafter"/>
</dbReference>
<dbReference type="GO" id="GO:0030127">
    <property type="term" value="C:COPII vesicle coat"/>
    <property type="evidence" value="ECO:0007669"/>
    <property type="project" value="TreeGrafter"/>
</dbReference>
<keyword evidence="3" id="KW-0677">Repeat</keyword>
<evidence type="ECO:0000256" key="2">
    <source>
        <dbReference type="ARBA" id="ARBA00022574"/>
    </source>
</evidence>
<evidence type="ECO:0000256" key="4">
    <source>
        <dbReference type="SAM" id="Phobius"/>
    </source>
</evidence>
<keyword evidence="6" id="KW-1185">Reference proteome</keyword>
<dbReference type="EMBL" id="PKMF04000051">
    <property type="protein sequence ID" value="KAK7854801.1"/>
    <property type="molecule type" value="Genomic_DNA"/>
</dbReference>
<dbReference type="Gene3D" id="1.25.40.1030">
    <property type="match status" value="1"/>
</dbReference>
<dbReference type="AlphaFoldDB" id="A0AAW0LUS5"/>
<dbReference type="PANTHER" id="PTHR13923:SF11">
    <property type="entry name" value="SECRETORY 31, ISOFORM D"/>
    <property type="match status" value="1"/>
</dbReference>
<protein>
    <submittedName>
        <fullName evidence="5">Protein transport protein sec31 like protein b</fullName>
    </submittedName>
</protein>
<keyword evidence="4" id="KW-1133">Transmembrane helix</keyword>
<keyword evidence="1" id="KW-0813">Transport</keyword>
<gene>
    <name evidence="5" type="primary">SEC31B_5</name>
    <name evidence="5" type="ORF">CFP56_030625</name>
</gene>
<dbReference type="PANTHER" id="PTHR13923">
    <property type="entry name" value="SEC31-RELATED PROTEIN"/>
    <property type="match status" value="1"/>
</dbReference>
<sequence length="90" mass="10029">MADALVIANVGGASLWESTQDQCFKISRSPYLKVVSAMVNNDLLSLIFRDFFVSIFSLSIGLFSFPTYRSLEIHSVIKQDIVPPGLILIY</sequence>
<dbReference type="InterPro" id="IPR040251">
    <property type="entry name" value="SEC31-like"/>
</dbReference>
<proteinExistence type="predicted"/>
<keyword evidence="4" id="KW-0472">Membrane</keyword>
<name>A0AAW0LUS5_QUESU</name>
<organism evidence="5 6">
    <name type="scientific">Quercus suber</name>
    <name type="common">Cork oak</name>
    <dbReference type="NCBI Taxonomy" id="58331"/>
    <lineage>
        <taxon>Eukaryota</taxon>
        <taxon>Viridiplantae</taxon>
        <taxon>Streptophyta</taxon>
        <taxon>Embryophyta</taxon>
        <taxon>Tracheophyta</taxon>
        <taxon>Spermatophyta</taxon>
        <taxon>Magnoliopsida</taxon>
        <taxon>eudicotyledons</taxon>
        <taxon>Gunneridae</taxon>
        <taxon>Pentapetalae</taxon>
        <taxon>rosids</taxon>
        <taxon>fabids</taxon>
        <taxon>Fagales</taxon>
        <taxon>Fagaceae</taxon>
        <taxon>Quercus</taxon>
    </lineage>
</organism>
<dbReference type="GO" id="GO:0070971">
    <property type="term" value="C:endoplasmic reticulum exit site"/>
    <property type="evidence" value="ECO:0007669"/>
    <property type="project" value="TreeGrafter"/>
</dbReference>
<keyword evidence="2" id="KW-0853">WD repeat</keyword>
<dbReference type="GO" id="GO:0007029">
    <property type="term" value="P:endoplasmic reticulum organization"/>
    <property type="evidence" value="ECO:0007669"/>
    <property type="project" value="TreeGrafter"/>
</dbReference>
<dbReference type="GO" id="GO:0090110">
    <property type="term" value="P:COPII-coated vesicle cargo loading"/>
    <property type="evidence" value="ECO:0007669"/>
    <property type="project" value="TreeGrafter"/>
</dbReference>
<feature type="transmembrane region" description="Helical" evidence="4">
    <location>
        <begin position="46"/>
        <end position="65"/>
    </location>
</feature>